<evidence type="ECO:0000256" key="7">
    <source>
        <dbReference type="SAM" id="Phobius"/>
    </source>
</evidence>
<dbReference type="InterPro" id="IPR010290">
    <property type="entry name" value="TM_effector"/>
</dbReference>
<dbReference type="CDD" id="cd06173">
    <property type="entry name" value="MFS_MefA_like"/>
    <property type="match status" value="1"/>
</dbReference>
<feature type="transmembrane region" description="Helical" evidence="7">
    <location>
        <begin position="50"/>
        <end position="70"/>
    </location>
</feature>
<sequence>MADAPSEPEPRGLPKRYWRLWWAGAIDNVGDGAFATAVPLLALHLTSEPVLVSAVSAAAFLPYLLVSLPMGALVDRRDRTLLMVSSQLAQAAVLAVVTVLLVLGGMNVGLLVVMAFALGVCEVVFDNSSQAILPDIVPDRQLHQANGYQNTATFIGRQFVGPPVGSFLFTAAAAAPFGLNALSFLGSAALIAGRRTERGARLARPGGEPMRRAIVDGLVWLWHHRLLRTLALLSCANTFCFAMGTATLVLLATQEVHTSSLGYGVLLTATALGGAVGGLVNAHLVAWLGSLRALLVSLVTTVVVFVAIGLAPNTVVLAALLAVGGFATTMWNVLVVSLRQQRVPSELRGRVNSVYRMIAWGLMPVGALAGGVVAARFGLRLPYPVAGAIRAVALGAALPVLVRSLKDSA</sequence>
<dbReference type="PANTHER" id="PTHR23513:SF6">
    <property type="entry name" value="MAJOR FACILITATOR SUPERFAMILY ASSOCIATED DOMAIN-CONTAINING PROTEIN"/>
    <property type="match status" value="1"/>
</dbReference>
<accession>A0A4R6SIV3</accession>
<dbReference type="Pfam" id="PF05977">
    <property type="entry name" value="MFS_3"/>
    <property type="match status" value="1"/>
</dbReference>
<feature type="transmembrane region" description="Helical" evidence="7">
    <location>
        <begin position="91"/>
        <end position="118"/>
    </location>
</feature>
<feature type="transmembrane region" description="Helical" evidence="7">
    <location>
        <begin position="230"/>
        <end position="251"/>
    </location>
</feature>
<dbReference type="AlphaFoldDB" id="A0A4R6SIV3"/>
<organism evidence="9 10">
    <name type="scientific">Labedaea rhizosphaerae</name>
    <dbReference type="NCBI Taxonomy" id="598644"/>
    <lineage>
        <taxon>Bacteria</taxon>
        <taxon>Bacillati</taxon>
        <taxon>Actinomycetota</taxon>
        <taxon>Actinomycetes</taxon>
        <taxon>Pseudonocardiales</taxon>
        <taxon>Pseudonocardiaceae</taxon>
        <taxon>Labedaea</taxon>
    </lineage>
</organism>
<evidence type="ECO:0000313" key="10">
    <source>
        <dbReference type="Proteomes" id="UP000295444"/>
    </source>
</evidence>
<keyword evidence="2" id="KW-0813">Transport</keyword>
<keyword evidence="6 7" id="KW-0472">Membrane</keyword>
<name>A0A4R6SIV3_LABRH</name>
<feature type="transmembrane region" description="Helical" evidence="7">
    <location>
        <begin position="293"/>
        <end position="311"/>
    </location>
</feature>
<dbReference type="Gene3D" id="1.20.1250.20">
    <property type="entry name" value="MFS general substrate transporter like domains"/>
    <property type="match status" value="1"/>
</dbReference>
<evidence type="ECO:0000259" key="8">
    <source>
        <dbReference type="PROSITE" id="PS50850"/>
    </source>
</evidence>
<gene>
    <name evidence="9" type="ORF">EV186_102705</name>
</gene>
<feature type="transmembrane region" description="Helical" evidence="7">
    <location>
        <begin position="263"/>
        <end position="286"/>
    </location>
</feature>
<keyword evidence="10" id="KW-1185">Reference proteome</keyword>
<dbReference type="InterPro" id="IPR020846">
    <property type="entry name" value="MFS_dom"/>
</dbReference>
<feature type="transmembrane region" description="Helical" evidence="7">
    <location>
        <begin position="357"/>
        <end position="377"/>
    </location>
</feature>
<evidence type="ECO:0000256" key="4">
    <source>
        <dbReference type="ARBA" id="ARBA00022692"/>
    </source>
</evidence>
<dbReference type="RefSeq" id="WP_243754009.1">
    <property type="nucleotide sequence ID" value="NZ_SNXZ01000002.1"/>
</dbReference>
<dbReference type="SUPFAM" id="SSF103473">
    <property type="entry name" value="MFS general substrate transporter"/>
    <property type="match status" value="1"/>
</dbReference>
<evidence type="ECO:0000256" key="6">
    <source>
        <dbReference type="ARBA" id="ARBA00023136"/>
    </source>
</evidence>
<keyword evidence="5 7" id="KW-1133">Transmembrane helix</keyword>
<proteinExistence type="predicted"/>
<evidence type="ECO:0000256" key="3">
    <source>
        <dbReference type="ARBA" id="ARBA00022475"/>
    </source>
</evidence>
<evidence type="ECO:0000256" key="2">
    <source>
        <dbReference type="ARBA" id="ARBA00022448"/>
    </source>
</evidence>
<reference evidence="9 10" key="1">
    <citation type="submission" date="2019-03" db="EMBL/GenBank/DDBJ databases">
        <title>Genomic Encyclopedia of Type Strains, Phase IV (KMG-IV): sequencing the most valuable type-strain genomes for metagenomic binning, comparative biology and taxonomic classification.</title>
        <authorList>
            <person name="Goeker M."/>
        </authorList>
    </citation>
    <scope>NUCLEOTIDE SEQUENCE [LARGE SCALE GENOMIC DNA]</scope>
    <source>
        <strain evidence="9 10">DSM 45361</strain>
    </source>
</reference>
<feature type="transmembrane region" description="Helical" evidence="7">
    <location>
        <begin position="317"/>
        <end position="336"/>
    </location>
</feature>
<evidence type="ECO:0000313" key="9">
    <source>
        <dbReference type="EMBL" id="TDQ00839.1"/>
    </source>
</evidence>
<evidence type="ECO:0000256" key="1">
    <source>
        <dbReference type="ARBA" id="ARBA00004651"/>
    </source>
</evidence>
<evidence type="ECO:0000256" key="5">
    <source>
        <dbReference type="ARBA" id="ARBA00022989"/>
    </source>
</evidence>
<feature type="transmembrane region" description="Helical" evidence="7">
    <location>
        <begin position="167"/>
        <end position="192"/>
    </location>
</feature>
<dbReference type="GO" id="GO:0022857">
    <property type="term" value="F:transmembrane transporter activity"/>
    <property type="evidence" value="ECO:0007669"/>
    <property type="project" value="InterPro"/>
</dbReference>
<dbReference type="GO" id="GO:0005886">
    <property type="term" value="C:plasma membrane"/>
    <property type="evidence" value="ECO:0007669"/>
    <property type="project" value="UniProtKB-SubCell"/>
</dbReference>
<feature type="transmembrane region" description="Helical" evidence="7">
    <location>
        <begin position="383"/>
        <end position="402"/>
    </location>
</feature>
<dbReference type="InterPro" id="IPR036259">
    <property type="entry name" value="MFS_trans_sf"/>
</dbReference>
<dbReference type="PROSITE" id="PS50850">
    <property type="entry name" value="MFS"/>
    <property type="match status" value="1"/>
</dbReference>
<comment type="caution">
    <text evidence="9">The sequence shown here is derived from an EMBL/GenBank/DDBJ whole genome shotgun (WGS) entry which is preliminary data.</text>
</comment>
<dbReference type="PANTHER" id="PTHR23513">
    <property type="entry name" value="INTEGRAL MEMBRANE EFFLUX PROTEIN-RELATED"/>
    <property type="match status" value="1"/>
</dbReference>
<keyword evidence="4 7" id="KW-0812">Transmembrane</keyword>
<keyword evidence="3" id="KW-1003">Cell membrane</keyword>
<protein>
    <submittedName>
        <fullName evidence="9">Putative MFS family arabinose efflux permease</fullName>
    </submittedName>
</protein>
<feature type="transmembrane region" description="Helical" evidence="7">
    <location>
        <begin position="20"/>
        <end position="44"/>
    </location>
</feature>
<comment type="subcellular location">
    <subcellularLocation>
        <location evidence="1">Cell membrane</location>
        <topology evidence="1">Multi-pass membrane protein</topology>
    </subcellularLocation>
</comment>
<dbReference type="EMBL" id="SNXZ01000002">
    <property type="protein sequence ID" value="TDQ00839.1"/>
    <property type="molecule type" value="Genomic_DNA"/>
</dbReference>
<dbReference type="Proteomes" id="UP000295444">
    <property type="component" value="Unassembled WGS sequence"/>
</dbReference>
<feature type="domain" description="Major facilitator superfamily (MFS) profile" evidence="8">
    <location>
        <begin position="226"/>
        <end position="409"/>
    </location>
</feature>